<evidence type="ECO:0000256" key="1">
    <source>
        <dbReference type="SAM" id="MobiDB-lite"/>
    </source>
</evidence>
<comment type="caution">
    <text evidence="2">The sequence shown here is derived from an EMBL/GenBank/DDBJ whole genome shotgun (WGS) entry which is preliminary data.</text>
</comment>
<feature type="compositionally biased region" description="Pro residues" evidence="1">
    <location>
        <begin position="565"/>
        <end position="577"/>
    </location>
</feature>
<gene>
    <name evidence="2" type="ORF">EJ04DRAFT_552221</name>
</gene>
<evidence type="ECO:0008006" key="4">
    <source>
        <dbReference type="Google" id="ProtNLM"/>
    </source>
</evidence>
<evidence type="ECO:0000313" key="2">
    <source>
        <dbReference type="EMBL" id="KAF2735018.1"/>
    </source>
</evidence>
<organism evidence="2 3">
    <name type="scientific">Polyplosphaeria fusca</name>
    <dbReference type="NCBI Taxonomy" id="682080"/>
    <lineage>
        <taxon>Eukaryota</taxon>
        <taxon>Fungi</taxon>
        <taxon>Dikarya</taxon>
        <taxon>Ascomycota</taxon>
        <taxon>Pezizomycotina</taxon>
        <taxon>Dothideomycetes</taxon>
        <taxon>Pleosporomycetidae</taxon>
        <taxon>Pleosporales</taxon>
        <taxon>Tetraplosphaeriaceae</taxon>
        <taxon>Polyplosphaeria</taxon>
    </lineage>
</organism>
<dbReference type="Gene3D" id="3.80.10.10">
    <property type="entry name" value="Ribonuclease Inhibitor"/>
    <property type="match status" value="1"/>
</dbReference>
<proteinExistence type="predicted"/>
<feature type="region of interest" description="Disordered" evidence="1">
    <location>
        <begin position="555"/>
        <end position="628"/>
    </location>
</feature>
<keyword evidence="3" id="KW-1185">Reference proteome</keyword>
<dbReference type="InterPro" id="IPR032675">
    <property type="entry name" value="LRR_dom_sf"/>
</dbReference>
<accession>A0A9P4QW47</accession>
<evidence type="ECO:0000313" key="3">
    <source>
        <dbReference type="Proteomes" id="UP000799444"/>
    </source>
</evidence>
<dbReference type="OrthoDB" id="3210378at2759"/>
<dbReference type="Proteomes" id="UP000799444">
    <property type="component" value="Unassembled WGS sequence"/>
</dbReference>
<sequence>MFNPYVPLAPPPTTHKRGFLSAEDAIDIYITRPLRAVDTESIEAPRPCTAGQIVNRTFTSSLPSGHGSRITRSIPERRSSVSIPYGSPAAHDFEIPHLTKTPWEIERSKRNSTWRRTKLEPSAPSQLFKRLPREVYDCIMGQLEQLHFAQEQACSSCYLRDLHSLCLTNRAWDRAATAQMYKKVWLLTNEEHPRMPKLKIKGTSRLKLLRRTLRERQALAKLVRELHMPDFLILYQNASIEREEIVNLAASIVMACPNLERIAGFHIPYTYQFDRLSHALSTRRNLKERVWLLNENDVDSDTEDDEDPMKDYYHRANDPTERFLDLNSDHAKLTTLVLHQQQLRPNPLAFRAIVGTFRQYPSLRHLSLSNLPATTFTNMALNALPRNLQSLRLENLPGINDKGLQRFATSMTPTTLESLMLINLEISDVSIIASFLSTRLEHLKRFSLAQHKAPHLPSGAAVPSLQSKTLTYIHWEIRSQAGPIPTHSTPFPSSHTTPSFPFPNSEPFSCLATSLLSNSIKNALFPSLLTLRAPHDPQGLLQSLCAPRASALLPSDSSLLTSPPRSGPPSPGFPPTAPAGYSILAPPPSASSSLHSSKASTTSSISSDRADSPMSPTFPTAPTSSLTNLAPKQLSPLALNVPLTTGMEPARSRLAAQARILEGRRTPFLAVRVTDPAGVVRVDKMVYGFLGELGSRVVYEVRADGGKREREGEGEGDDEGESRWIVGVGDVVGVDEGGCVWGHRGVGRQVGVMRLF</sequence>
<dbReference type="AlphaFoldDB" id="A0A9P4QW47"/>
<protein>
    <recommendedName>
        <fullName evidence="4">F-box domain-containing protein</fullName>
    </recommendedName>
</protein>
<name>A0A9P4QW47_9PLEO</name>
<reference evidence="2" key="1">
    <citation type="journal article" date="2020" name="Stud. Mycol.">
        <title>101 Dothideomycetes genomes: a test case for predicting lifestyles and emergence of pathogens.</title>
        <authorList>
            <person name="Haridas S."/>
            <person name="Albert R."/>
            <person name="Binder M."/>
            <person name="Bloem J."/>
            <person name="Labutti K."/>
            <person name="Salamov A."/>
            <person name="Andreopoulos B."/>
            <person name="Baker S."/>
            <person name="Barry K."/>
            <person name="Bills G."/>
            <person name="Bluhm B."/>
            <person name="Cannon C."/>
            <person name="Castanera R."/>
            <person name="Culley D."/>
            <person name="Daum C."/>
            <person name="Ezra D."/>
            <person name="Gonzalez J."/>
            <person name="Henrissat B."/>
            <person name="Kuo A."/>
            <person name="Liang C."/>
            <person name="Lipzen A."/>
            <person name="Lutzoni F."/>
            <person name="Magnuson J."/>
            <person name="Mondo S."/>
            <person name="Nolan M."/>
            <person name="Ohm R."/>
            <person name="Pangilinan J."/>
            <person name="Park H.-J."/>
            <person name="Ramirez L."/>
            <person name="Alfaro M."/>
            <person name="Sun H."/>
            <person name="Tritt A."/>
            <person name="Yoshinaga Y."/>
            <person name="Zwiers L.-H."/>
            <person name="Turgeon B."/>
            <person name="Goodwin S."/>
            <person name="Spatafora J."/>
            <person name="Crous P."/>
            <person name="Grigoriev I."/>
        </authorList>
    </citation>
    <scope>NUCLEOTIDE SEQUENCE</scope>
    <source>
        <strain evidence="2">CBS 125425</strain>
    </source>
</reference>
<feature type="compositionally biased region" description="Polar residues" evidence="1">
    <location>
        <begin position="617"/>
        <end position="628"/>
    </location>
</feature>
<feature type="compositionally biased region" description="Low complexity" evidence="1">
    <location>
        <begin position="555"/>
        <end position="564"/>
    </location>
</feature>
<dbReference type="SUPFAM" id="SSF52047">
    <property type="entry name" value="RNI-like"/>
    <property type="match status" value="1"/>
</dbReference>
<dbReference type="EMBL" id="ML996140">
    <property type="protein sequence ID" value="KAF2735018.1"/>
    <property type="molecule type" value="Genomic_DNA"/>
</dbReference>
<feature type="compositionally biased region" description="Low complexity" evidence="1">
    <location>
        <begin position="578"/>
        <end position="615"/>
    </location>
</feature>